<proteinExistence type="inferred from homology"/>
<dbReference type="Pfam" id="PF06941">
    <property type="entry name" value="NT5C"/>
    <property type="match status" value="1"/>
</dbReference>
<dbReference type="PANTHER" id="PTHR16504:SF4">
    <property type="entry name" value="5'(3')-DEOXYRIBONUCLEOTIDASE"/>
    <property type="match status" value="1"/>
</dbReference>
<reference evidence="2 3" key="1">
    <citation type="submission" date="2021-01" db="EMBL/GenBank/DDBJ databases">
        <title>C459-1 draft genome sequence.</title>
        <authorList>
            <person name="Zhang X.-F."/>
        </authorList>
    </citation>
    <scope>NUCLEOTIDE SEQUENCE [LARGE SCALE GENOMIC DNA]</scope>
    <source>
        <strain evidence="3">C459-1</strain>
    </source>
</reference>
<dbReference type="Gene3D" id="3.40.50.1000">
    <property type="entry name" value="HAD superfamily/HAD-like"/>
    <property type="match status" value="1"/>
</dbReference>
<dbReference type="Gene3D" id="1.10.40.40">
    <property type="entry name" value="Deoxyribonucleotidase, domain 2"/>
    <property type="match status" value="1"/>
</dbReference>
<comment type="similarity">
    <text evidence="1">Belongs to the 5'(3')-deoxyribonucleotidase family.</text>
</comment>
<dbReference type="SFLD" id="SFLDG01126">
    <property type="entry name" value="C1.2:_Nucleotidase_Like"/>
    <property type="match status" value="1"/>
</dbReference>
<evidence type="ECO:0000313" key="2">
    <source>
        <dbReference type="EMBL" id="MBL1408492.1"/>
    </source>
</evidence>
<dbReference type="InterPro" id="IPR010708">
    <property type="entry name" value="5'(3')-deoxyribonucleotidase"/>
</dbReference>
<organism evidence="2 3">
    <name type="scientific">Sphingobacterium faecale</name>
    <dbReference type="NCBI Taxonomy" id="2803775"/>
    <lineage>
        <taxon>Bacteria</taxon>
        <taxon>Pseudomonadati</taxon>
        <taxon>Bacteroidota</taxon>
        <taxon>Sphingobacteriia</taxon>
        <taxon>Sphingobacteriales</taxon>
        <taxon>Sphingobacteriaceae</taxon>
        <taxon>Sphingobacterium</taxon>
    </lineage>
</organism>
<keyword evidence="3" id="KW-1185">Reference proteome</keyword>
<dbReference type="PANTHER" id="PTHR16504">
    <property type="entry name" value="5'(3')-DEOXYRIBONUCLEOTIDASE"/>
    <property type="match status" value="1"/>
</dbReference>
<dbReference type="InterPro" id="IPR023214">
    <property type="entry name" value="HAD_sf"/>
</dbReference>
<dbReference type="EMBL" id="JAERTY010000003">
    <property type="protein sequence ID" value="MBL1408492.1"/>
    <property type="molecule type" value="Genomic_DNA"/>
</dbReference>
<dbReference type="SUPFAM" id="SSF56784">
    <property type="entry name" value="HAD-like"/>
    <property type="match status" value="1"/>
</dbReference>
<comment type="caution">
    <text evidence="2">The sequence shown here is derived from an EMBL/GenBank/DDBJ whole genome shotgun (WGS) entry which is preliminary data.</text>
</comment>
<dbReference type="RefSeq" id="WP_202102249.1">
    <property type="nucleotide sequence ID" value="NZ_JAERTY010000003.1"/>
</dbReference>
<dbReference type="Proteomes" id="UP000625283">
    <property type="component" value="Unassembled WGS sequence"/>
</dbReference>
<protein>
    <submittedName>
        <fullName evidence="2">5'(3')-deoxyribonucleotidase</fullName>
    </submittedName>
</protein>
<name>A0ABS1R1B6_9SPHI</name>
<dbReference type="InterPro" id="IPR036412">
    <property type="entry name" value="HAD-like_sf"/>
</dbReference>
<gene>
    <name evidence="2" type="ORF">JKG61_06980</name>
</gene>
<evidence type="ECO:0000313" key="3">
    <source>
        <dbReference type="Proteomes" id="UP000625283"/>
    </source>
</evidence>
<dbReference type="SFLD" id="SFLDS00003">
    <property type="entry name" value="Haloacid_Dehalogenase"/>
    <property type="match status" value="1"/>
</dbReference>
<dbReference type="SFLD" id="SFLDG01146">
    <property type="entry name" value="C1.2.2"/>
    <property type="match status" value="1"/>
</dbReference>
<sequence length="177" mass="21045">MHNRKTIALDMDGVLADNLDHYLNYYHQETGIQLTEADVLGLPEGECVPDKTAVRRYIGSDGFFRTLPVAKDAQEVVKELHDRYDVFVVSAAMEFPWSLREKRDWLAEYFPFISWHNIVFCGHKHIIHTDYLIDDHVKNLLTFKGISLMFNSFHNINEHRFERLQDWKDVHRYFMEQ</sequence>
<accession>A0ABS1R1B6</accession>
<evidence type="ECO:0000256" key="1">
    <source>
        <dbReference type="ARBA" id="ARBA00009589"/>
    </source>
</evidence>